<accession>A0AAD3E3N0</accession>
<evidence type="ECO:0000313" key="2">
    <source>
        <dbReference type="EMBL" id="GFR53115.1"/>
    </source>
</evidence>
<feature type="non-terminal residue" evidence="2">
    <location>
        <position position="728"/>
    </location>
</feature>
<dbReference type="EMBL" id="BMAR01000092">
    <property type="protein sequence ID" value="GFR53115.1"/>
    <property type="molecule type" value="Genomic_DNA"/>
</dbReference>
<feature type="region of interest" description="Disordered" evidence="1">
    <location>
        <begin position="596"/>
        <end position="636"/>
    </location>
</feature>
<feature type="region of interest" description="Disordered" evidence="1">
    <location>
        <begin position="131"/>
        <end position="150"/>
    </location>
</feature>
<feature type="compositionally biased region" description="Basic residues" evidence="1">
    <location>
        <begin position="523"/>
        <end position="537"/>
    </location>
</feature>
<proteinExistence type="predicted"/>
<keyword evidence="3" id="KW-1185">Reference proteome</keyword>
<protein>
    <submittedName>
        <fullName evidence="2">Uncharacterized protein</fullName>
    </submittedName>
</protein>
<organism evidence="2 3">
    <name type="scientific">Astrephomene gubernaculifera</name>
    <dbReference type="NCBI Taxonomy" id="47775"/>
    <lineage>
        <taxon>Eukaryota</taxon>
        <taxon>Viridiplantae</taxon>
        <taxon>Chlorophyta</taxon>
        <taxon>core chlorophytes</taxon>
        <taxon>Chlorophyceae</taxon>
        <taxon>CS clade</taxon>
        <taxon>Chlamydomonadales</taxon>
        <taxon>Astrephomenaceae</taxon>
        <taxon>Astrephomene</taxon>
    </lineage>
</organism>
<feature type="compositionally biased region" description="Pro residues" evidence="1">
    <location>
        <begin position="603"/>
        <end position="614"/>
    </location>
</feature>
<reference evidence="2 3" key="1">
    <citation type="journal article" date="2021" name="Sci. Rep.">
        <title>Genome sequencing of the multicellular alga Astrephomene provides insights into convergent evolution of germ-soma differentiation.</title>
        <authorList>
            <person name="Yamashita S."/>
            <person name="Yamamoto K."/>
            <person name="Matsuzaki R."/>
            <person name="Suzuki S."/>
            <person name="Yamaguchi H."/>
            <person name="Hirooka S."/>
            <person name="Minakuchi Y."/>
            <person name="Miyagishima S."/>
            <person name="Kawachi M."/>
            <person name="Toyoda A."/>
            <person name="Nozaki H."/>
        </authorList>
    </citation>
    <scope>NUCLEOTIDE SEQUENCE [LARGE SCALE GENOMIC DNA]</scope>
    <source>
        <strain evidence="2 3">NIES-4017</strain>
    </source>
</reference>
<feature type="region of interest" description="Disordered" evidence="1">
    <location>
        <begin position="510"/>
        <end position="564"/>
    </location>
</feature>
<feature type="compositionally biased region" description="Low complexity" evidence="1">
    <location>
        <begin position="682"/>
        <end position="698"/>
    </location>
</feature>
<name>A0AAD3E3N0_9CHLO</name>
<feature type="compositionally biased region" description="Low complexity" evidence="1">
    <location>
        <begin position="551"/>
        <end position="563"/>
    </location>
</feature>
<feature type="non-terminal residue" evidence="2">
    <location>
        <position position="1"/>
    </location>
</feature>
<feature type="region of interest" description="Disordered" evidence="1">
    <location>
        <begin position="652"/>
        <end position="698"/>
    </location>
</feature>
<feature type="region of interest" description="Disordered" evidence="1">
    <location>
        <begin position="59"/>
        <end position="84"/>
    </location>
</feature>
<evidence type="ECO:0000313" key="3">
    <source>
        <dbReference type="Proteomes" id="UP001054857"/>
    </source>
</evidence>
<dbReference type="Proteomes" id="UP001054857">
    <property type="component" value="Unassembled WGS sequence"/>
</dbReference>
<comment type="caution">
    <text evidence="2">The sequence shown here is derived from an EMBL/GenBank/DDBJ whole genome shotgun (WGS) entry which is preliminary data.</text>
</comment>
<feature type="region of interest" description="Disordered" evidence="1">
    <location>
        <begin position="161"/>
        <end position="194"/>
    </location>
</feature>
<feature type="region of interest" description="Disordered" evidence="1">
    <location>
        <begin position="240"/>
        <end position="338"/>
    </location>
</feature>
<feature type="compositionally biased region" description="Gly residues" evidence="1">
    <location>
        <begin position="313"/>
        <end position="322"/>
    </location>
</feature>
<feature type="compositionally biased region" description="Basic and acidic residues" evidence="1">
    <location>
        <begin position="538"/>
        <end position="548"/>
    </location>
</feature>
<feature type="compositionally biased region" description="Low complexity" evidence="1">
    <location>
        <begin position="69"/>
        <end position="82"/>
    </location>
</feature>
<evidence type="ECO:0000256" key="1">
    <source>
        <dbReference type="SAM" id="MobiDB-lite"/>
    </source>
</evidence>
<feature type="compositionally biased region" description="Low complexity" evidence="1">
    <location>
        <begin position="615"/>
        <end position="636"/>
    </location>
</feature>
<sequence length="728" mass="76002">TAAAAAAEGSEWVIGVQCYSSLGKEAAGAGAGDAAAATASAGSQVVAVLQWRLLQPAHCCRPGHPQHPHPQQQQHPHPQQQQRPERFRITQEVEVEVGAEEDEVEFGVADQQSPDPLVGFLADGWRTVGNGGGSSSLRGDGRATHGSADADAVATVAAAEVEEEERPMRQKRRAAAAGVRATDGDDGTRARGGRVGKGWWFGPLDNHQSSCSGAHDHAARGGGNVVVTDIASDGVGHVKTAQSACQDSPRRKRAHAASSCSKGDDSDGGHGSSSSGSRSSSDGGDSCGPSDGSTCSSSCSSSSAYRTRILRLGGDGSDGGGSPTPSLQRLCRSDHWRRRRRRRRRMMMLKHGGGTPTFLHDRWDVVRDHQHRVPPHPPPHDCQITRGSEYGSCSDYGGGCRMDGPYGNAAPLPYNEFDRGYCEGGVRSVGSNCFRVRVATVQGTGAARETVVAASMMVCERVDIGSSGSSGSGSGCQEQAVIVHCTADGTLHYCDAAAYAVPPVLWSHGGLHGRGQGKEQRGRRQRPQRRRRPQLHGRCRERGEEDGPRGGQQQQHHSQQRQQLPRLGRVVACLAGRMEGHLGPVTCQMEVTCARPTSHTHTHPPPSTSPPPPSSHGHPFAASSNPAPHSLAPASASSTAAAAASAAATPLASRPSTLASKPPPPHVQAAAPSPTAAFTLRPPGITPANATATTTDTPPAVQRILLTGAADGSLRGWQTTSAVSFGQP</sequence>
<dbReference type="AlphaFoldDB" id="A0AAD3E3N0"/>
<gene>
    <name evidence="2" type="ORF">Agub_g15833</name>
</gene>
<feature type="compositionally biased region" description="Low complexity" evidence="1">
    <location>
        <begin position="272"/>
        <end position="303"/>
    </location>
</feature>